<evidence type="ECO:0000256" key="2">
    <source>
        <dbReference type="ARBA" id="ARBA00022771"/>
    </source>
</evidence>
<keyword evidence="8" id="KW-1185">Reference proteome</keyword>
<evidence type="ECO:0000313" key="8">
    <source>
        <dbReference type="Proteomes" id="UP000472261"/>
    </source>
</evidence>
<feature type="domain" description="RING-type" evidence="6">
    <location>
        <begin position="37"/>
        <end position="63"/>
    </location>
</feature>
<keyword evidence="2 4" id="KW-0863">Zinc-finger</keyword>
<evidence type="ECO:0000259" key="6">
    <source>
        <dbReference type="PROSITE" id="PS50089"/>
    </source>
</evidence>
<protein>
    <recommendedName>
        <fullName evidence="6">RING-type domain-containing protein</fullName>
    </recommendedName>
</protein>
<evidence type="ECO:0000256" key="5">
    <source>
        <dbReference type="SAM" id="MobiDB-lite"/>
    </source>
</evidence>
<organism evidence="7 8">
    <name type="scientific">Phasianus colchicus</name>
    <name type="common">Common pheasant</name>
    <dbReference type="NCBI Taxonomy" id="9054"/>
    <lineage>
        <taxon>Eukaryota</taxon>
        <taxon>Metazoa</taxon>
        <taxon>Chordata</taxon>
        <taxon>Craniata</taxon>
        <taxon>Vertebrata</taxon>
        <taxon>Euteleostomi</taxon>
        <taxon>Archelosauria</taxon>
        <taxon>Archosauria</taxon>
        <taxon>Dinosauria</taxon>
        <taxon>Saurischia</taxon>
        <taxon>Theropoda</taxon>
        <taxon>Coelurosauria</taxon>
        <taxon>Aves</taxon>
        <taxon>Neognathae</taxon>
        <taxon>Galloanserae</taxon>
        <taxon>Galliformes</taxon>
        <taxon>Phasianidae</taxon>
        <taxon>Phasianinae</taxon>
        <taxon>Phasianus</taxon>
    </lineage>
</organism>
<evidence type="ECO:0000313" key="7">
    <source>
        <dbReference type="Ensembl" id="ENSPCLP00000008416.1"/>
    </source>
</evidence>
<feature type="compositionally biased region" description="Polar residues" evidence="5">
    <location>
        <begin position="222"/>
        <end position="231"/>
    </location>
</feature>
<keyword evidence="1" id="KW-0479">Metal-binding</keyword>
<feature type="region of interest" description="Disordered" evidence="5">
    <location>
        <begin position="103"/>
        <end position="231"/>
    </location>
</feature>
<dbReference type="PROSITE" id="PS00518">
    <property type="entry name" value="ZF_RING_1"/>
    <property type="match status" value="1"/>
</dbReference>
<name>A0A669Q363_PHACC</name>
<keyword evidence="3" id="KW-0862">Zinc</keyword>
<reference evidence="7" key="2">
    <citation type="submission" date="2025-09" db="UniProtKB">
        <authorList>
            <consortium name="Ensembl"/>
        </authorList>
    </citation>
    <scope>IDENTIFICATION</scope>
</reference>
<dbReference type="SUPFAM" id="SSF57850">
    <property type="entry name" value="RING/U-box"/>
    <property type="match status" value="1"/>
</dbReference>
<evidence type="ECO:0000256" key="1">
    <source>
        <dbReference type="ARBA" id="ARBA00022723"/>
    </source>
</evidence>
<accession>A0A669Q363</accession>
<dbReference type="InterPro" id="IPR017907">
    <property type="entry name" value="Znf_RING_CS"/>
</dbReference>
<sequence>VYFWSPKEPKAMPPLQMHIGMLFSTGNRLYKKPDACVVPCEHHFCLRCILQRTLRKFTCPLCRRLTCTIRFSVRADGSLPCVITLPSEYEAESHDAAALWDIAAPHPAPSGSPAGRAHEELPDTSHAAPGDAAARPAGTPGPGDAEEPRREPAAGPSAQDRRPLFLHAGHKGCRSAVPNAVPSRPAAVTTEPNSALPSAPWEEPRPPRGLPSARPALGRTNPGISNDPSPS</sequence>
<dbReference type="InterPro" id="IPR001841">
    <property type="entry name" value="Znf_RING"/>
</dbReference>
<evidence type="ECO:0000256" key="3">
    <source>
        <dbReference type="ARBA" id="ARBA00022833"/>
    </source>
</evidence>
<reference evidence="7" key="1">
    <citation type="submission" date="2025-08" db="UniProtKB">
        <authorList>
            <consortium name="Ensembl"/>
        </authorList>
    </citation>
    <scope>IDENTIFICATION</scope>
</reference>
<evidence type="ECO:0000256" key="4">
    <source>
        <dbReference type="PROSITE-ProRule" id="PRU00175"/>
    </source>
</evidence>
<proteinExistence type="predicted"/>
<dbReference type="Proteomes" id="UP000472261">
    <property type="component" value="Unplaced"/>
</dbReference>
<dbReference type="InterPro" id="IPR013083">
    <property type="entry name" value="Znf_RING/FYVE/PHD"/>
</dbReference>
<dbReference type="Ensembl" id="ENSPCLT00000011483.1">
    <property type="protein sequence ID" value="ENSPCLP00000008416.1"/>
    <property type="gene ID" value="ENSPCLG00000007003.1"/>
</dbReference>
<dbReference type="PROSITE" id="PS50089">
    <property type="entry name" value="ZF_RING_2"/>
    <property type="match status" value="1"/>
</dbReference>
<feature type="compositionally biased region" description="Low complexity" evidence="5">
    <location>
        <begin position="103"/>
        <end position="115"/>
    </location>
</feature>
<dbReference type="AlphaFoldDB" id="A0A669Q363"/>
<feature type="compositionally biased region" description="Low complexity" evidence="5">
    <location>
        <begin position="127"/>
        <end position="138"/>
    </location>
</feature>
<dbReference type="Gene3D" id="3.30.40.10">
    <property type="entry name" value="Zinc/RING finger domain, C3HC4 (zinc finger)"/>
    <property type="match status" value="1"/>
</dbReference>
<dbReference type="GO" id="GO:0008270">
    <property type="term" value="F:zinc ion binding"/>
    <property type="evidence" value="ECO:0007669"/>
    <property type="project" value="UniProtKB-KW"/>
</dbReference>